<dbReference type="Pfam" id="PF02629">
    <property type="entry name" value="CoA_binding"/>
    <property type="match status" value="1"/>
</dbReference>
<evidence type="ECO:0000256" key="1">
    <source>
        <dbReference type="ARBA" id="ARBA00022490"/>
    </source>
</evidence>
<dbReference type="NCBIfam" id="NF003994">
    <property type="entry name" value="PRK05472.2-3"/>
    <property type="match status" value="1"/>
</dbReference>
<keyword evidence="1 7" id="KW-0963">Cytoplasm</keyword>
<keyword evidence="3 7" id="KW-0805">Transcription regulation</keyword>
<dbReference type="NCBIfam" id="NF003995">
    <property type="entry name" value="PRK05472.2-4"/>
    <property type="match status" value="1"/>
</dbReference>
<sequence length="209" mass="23421">MKDKISLAVIRRLPRYYRYLGELLANDIDKISSKELSARMGITASQIRQDLNCFGGFGQQGYGYNVRYLHDEISNILGLQNFYPAIVIGVGNLGTALIQHLNFEKRGFKLVGIFDVKPSLVGLNITGVTVQHIDELEHFFETHRPKIAVLAVPRSEAGPIADRLEALGIEGLWNFSNGDIHLKTEIPVENVHLGDSLMTLCYRINERGK</sequence>
<keyword evidence="5 7" id="KW-0238">DNA-binding</keyword>
<evidence type="ECO:0000313" key="9">
    <source>
        <dbReference type="EMBL" id="MBC8536688.1"/>
    </source>
</evidence>
<dbReference type="Proteomes" id="UP000620366">
    <property type="component" value="Unassembled WGS sequence"/>
</dbReference>
<feature type="domain" description="CoA-binding" evidence="8">
    <location>
        <begin position="79"/>
        <end position="179"/>
    </location>
</feature>
<gene>
    <name evidence="7" type="primary">rex</name>
    <name evidence="9" type="ORF">H8695_08325</name>
</gene>
<dbReference type="SUPFAM" id="SSF46785">
    <property type="entry name" value="Winged helix' DNA-binding domain"/>
    <property type="match status" value="1"/>
</dbReference>
<evidence type="ECO:0000256" key="2">
    <source>
        <dbReference type="ARBA" id="ARBA00022491"/>
    </source>
</evidence>
<dbReference type="PANTHER" id="PTHR35786:SF1">
    <property type="entry name" value="REDOX-SENSING TRANSCRIPTIONAL REPRESSOR REX 1"/>
    <property type="match status" value="1"/>
</dbReference>
<dbReference type="Pfam" id="PF06971">
    <property type="entry name" value="Put_DNA-bind_N"/>
    <property type="match status" value="1"/>
</dbReference>
<dbReference type="GO" id="GO:0045892">
    <property type="term" value="P:negative regulation of DNA-templated transcription"/>
    <property type="evidence" value="ECO:0007669"/>
    <property type="project" value="InterPro"/>
</dbReference>
<dbReference type="InterPro" id="IPR009718">
    <property type="entry name" value="Rex_DNA-bd_C_dom"/>
</dbReference>
<dbReference type="InterPro" id="IPR003781">
    <property type="entry name" value="CoA-bd"/>
</dbReference>
<dbReference type="GO" id="GO:0003677">
    <property type="term" value="F:DNA binding"/>
    <property type="evidence" value="ECO:0007669"/>
    <property type="project" value="UniProtKB-UniRule"/>
</dbReference>
<evidence type="ECO:0000256" key="7">
    <source>
        <dbReference type="HAMAP-Rule" id="MF_01131"/>
    </source>
</evidence>
<dbReference type="NCBIfam" id="NF003990">
    <property type="entry name" value="PRK05472.1-4"/>
    <property type="match status" value="1"/>
</dbReference>
<dbReference type="SUPFAM" id="SSF51735">
    <property type="entry name" value="NAD(P)-binding Rossmann-fold domains"/>
    <property type="match status" value="1"/>
</dbReference>
<dbReference type="GO" id="GO:0003700">
    <property type="term" value="F:DNA-binding transcription factor activity"/>
    <property type="evidence" value="ECO:0007669"/>
    <property type="project" value="UniProtKB-UniRule"/>
</dbReference>
<dbReference type="HAMAP" id="MF_01131">
    <property type="entry name" value="Rex"/>
    <property type="match status" value="1"/>
</dbReference>
<keyword evidence="2 7" id="KW-0678">Repressor</keyword>
<dbReference type="EMBL" id="JACRSP010000003">
    <property type="protein sequence ID" value="MBC8536688.1"/>
    <property type="molecule type" value="Genomic_DNA"/>
</dbReference>
<evidence type="ECO:0000256" key="4">
    <source>
        <dbReference type="ARBA" id="ARBA00023027"/>
    </source>
</evidence>
<dbReference type="AlphaFoldDB" id="A0A926HUV3"/>
<evidence type="ECO:0000256" key="6">
    <source>
        <dbReference type="ARBA" id="ARBA00023163"/>
    </source>
</evidence>
<dbReference type="Gene3D" id="1.10.10.10">
    <property type="entry name" value="Winged helix-like DNA-binding domain superfamily/Winged helix DNA-binding domain"/>
    <property type="match status" value="1"/>
</dbReference>
<feature type="DNA-binding region" description="H-T-H motif" evidence="7">
    <location>
        <begin position="15"/>
        <end position="54"/>
    </location>
</feature>
<comment type="similarity">
    <text evidence="7">Belongs to the transcriptional regulatory Rex family.</text>
</comment>
<keyword evidence="10" id="KW-1185">Reference proteome</keyword>
<dbReference type="Gene3D" id="3.40.50.720">
    <property type="entry name" value="NAD(P)-binding Rossmann-like Domain"/>
    <property type="match status" value="1"/>
</dbReference>
<dbReference type="GO" id="GO:0051775">
    <property type="term" value="P:response to redox state"/>
    <property type="evidence" value="ECO:0007669"/>
    <property type="project" value="InterPro"/>
</dbReference>
<accession>A0A926HUV3</accession>
<evidence type="ECO:0000259" key="8">
    <source>
        <dbReference type="SMART" id="SM00881"/>
    </source>
</evidence>
<reference evidence="9" key="1">
    <citation type="submission" date="2020-08" db="EMBL/GenBank/DDBJ databases">
        <title>Genome public.</title>
        <authorList>
            <person name="Liu C."/>
            <person name="Sun Q."/>
        </authorList>
    </citation>
    <scope>NUCLEOTIDE SEQUENCE</scope>
    <source>
        <strain evidence="9">BX7</strain>
    </source>
</reference>
<dbReference type="GO" id="GO:0005737">
    <property type="term" value="C:cytoplasm"/>
    <property type="evidence" value="ECO:0007669"/>
    <property type="project" value="UniProtKB-SubCell"/>
</dbReference>
<comment type="subunit">
    <text evidence="7">Homodimer.</text>
</comment>
<keyword evidence="6 7" id="KW-0804">Transcription</keyword>
<name>A0A926HUV3_9FIRM</name>
<comment type="caution">
    <text evidence="9">The sequence shown here is derived from an EMBL/GenBank/DDBJ whole genome shotgun (WGS) entry which is preliminary data.</text>
</comment>
<organism evidence="9 10">
    <name type="scientific">Feifania hominis</name>
    <dbReference type="NCBI Taxonomy" id="2763660"/>
    <lineage>
        <taxon>Bacteria</taxon>
        <taxon>Bacillati</taxon>
        <taxon>Bacillota</taxon>
        <taxon>Clostridia</taxon>
        <taxon>Eubacteriales</taxon>
        <taxon>Feifaniaceae</taxon>
        <taxon>Feifania</taxon>
    </lineage>
</organism>
<evidence type="ECO:0000256" key="5">
    <source>
        <dbReference type="ARBA" id="ARBA00023125"/>
    </source>
</evidence>
<dbReference type="InterPro" id="IPR022876">
    <property type="entry name" value="Tscrpt_rep_Rex"/>
</dbReference>
<evidence type="ECO:0000256" key="3">
    <source>
        <dbReference type="ARBA" id="ARBA00023015"/>
    </source>
</evidence>
<proteinExistence type="inferred from homology"/>
<feature type="binding site" evidence="7">
    <location>
        <begin position="89"/>
        <end position="94"/>
    </location>
    <ligand>
        <name>NAD(+)</name>
        <dbReference type="ChEBI" id="CHEBI:57540"/>
    </ligand>
</feature>
<dbReference type="InterPro" id="IPR036388">
    <property type="entry name" value="WH-like_DNA-bd_sf"/>
</dbReference>
<comment type="function">
    <text evidence="7">Modulates transcription in response to changes in cellular NADH/NAD(+) redox state.</text>
</comment>
<dbReference type="RefSeq" id="WP_249300524.1">
    <property type="nucleotide sequence ID" value="NZ_JACRSP010000003.1"/>
</dbReference>
<comment type="subcellular location">
    <subcellularLocation>
        <location evidence="7">Cytoplasm</location>
    </subcellularLocation>
</comment>
<evidence type="ECO:0000313" key="10">
    <source>
        <dbReference type="Proteomes" id="UP000620366"/>
    </source>
</evidence>
<dbReference type="PANTHER" id="PTHR35786">
    <property type="entry name" value="REDOX-SENSING TRANSCRIPTIONAL REPRESSOR REX"/>
    <property type="match status" value="1"/>
</dbReference>
<keyword evidence="4 7" id="KW-0520">NAD</keyword>
<dbReference type="InterPro" id="IPR036390">
    <property type="entry name" value="WH_DNA-bd_sf"/>
</dbReference>
<protein>
    <recommendedName>
        <fullName evidence="7">Redox-sensing transcriptional repressor Rex</fullName>
    </recommendedName>
</protein>
<dbReference type="SMART" id="SM00881">
    <property type="entry name" value="CoA_binding"/>
    <property type="match status" value="1"/>
</dbReference>
<dbReference type="NCBIfam" id="NF003996">
    <property type="entry name" value="PRK05472.2-5"/>
    <property type="match status" value="1"/>
</dbReference>
<dbReference type="InterPro" id="IPR036291">
    <property type="entry name" value="NAD(P)-bd_dom_sf"/>
</dbReference>